<keyword evidence="2" id="KW-1185">Reference proteome</keyword>
<dbReference type="EMBL" id="CM056743">
    <property type="protein sequence ID" value="KAJ8669306.1"/>
    <property type="molecule type" value="Genomic_DNA"/>
</dbReference>
<sequence length="399" mass="44594">MVRRGAPTALSSCVAVKDSCSLVQEKLSNMTDTEAIQLPEGMEMLHTQVAGHDFDPKKRKVGMLRGSDGRIFKPITKPDLGDREIAFYENLIISSNKIDMDIQRHAPTYYGTREMRVFDKNVKFLELEDTTHGMSEPCVMDIKIGRRTWDPSATQEKRISEESKYADSKQVYGFCIPGFQVYRLPSGTLQRFDKSYGKKLNSKTLIEALEIFLNGSANRAPCRELVTQLLSVLWKILALFRDQRRYRFYSSSLLIAYDAKRLRQLVHRQLNDSFAESLLRVPVSRSRMMGSGVARSLGSLNLQMGSPISPPTTPSPRSGFPFTQSITAITTITMTATRPRSPGSPSSSPGIRRAIHRLQSMKRSISLQNCESLAGDRSVNSPSPSAVITGSEYPVDVGR</sequence>
<accession>A0ACC2NDY7</accession>
<organism evidence="1 2">
    <name type="scientific">Eretmocerus hayati</name>
    <dbReference type="NCBI Taxonomy" id="131215"/>
    <lineage>
        <taxon>Eukaryota</taxon>
        <taxon>Metazoa</taxon>
        <taxon>Ecdysozoa</taxon>
        <taxon>Arthropoda</taxon>
        <taxon>Hexapoda</taxon>
        <taxon>Insecta</taxon>
        <taxon>Pterygota</taxon>
        <taxon>Neoptera</taxon>
        <taxon>Endopterygota</taxon>
        <taxon>Hymenoptera</taxon>
        <taxon>Apocrita</taxon>
        <taxon>Proctotrupomorpha</taxon>
        <taxon>Chalcidoidea</taxon>
        <taxon>Aphelinidae</taxon>
        <taxon>Aphelininae</taxon>
        <taxon>Eretmocerus</taxon>
    </lineage>
</organism>
<evidence type="ECO:0000313" key="2">
    <source>
        <dbReference type="Proteomes" id="UP001239111"/>
    </source>
</evidence>
<gene>
    <name evidence="1" type="ORF">QAD02_000565</name>
</gene>
<comment type="caution">
    <text evidence="1">The sequence shown here is derived from an EMBL/GenBank/DDBJ whole genome shotgun (WGS) entry which is preliminary data.</text>
</comment>
<reference evidence="1" key="1">
    <citation type="submission" date="2023-04" db="EMBL/GenBank/DDBJ databases">
        <title>A chromosome-level genome assembly of the parasitoid wasp Eretmocerus hayati.</title>
        <authorList>
            <person name="Zhong Y."/>
            <person name="Liu S."/>
            <person name="Liu Y."/>
        </authorList>
    </citation>
    <scope>NUCLEOTIDE SEQUENCE</scope>
    <source>
        <strain evidence="1">ZJU_SS_LIU_2023</strain>
    </source>
</reference>
<protein>
    <submittedName>
        <fullName evidence="1">Uncharacterized protein</fullName>
    </submittedName>
</protein>
<name>A0ACC2NDY7_9HYME</name>
<evidence type="ECO:0000313" key="1">
    <source>
        <dbReference type="EMBL" id="KAJ8669306.1"/>
    </source>
</evidence>
<dbReference type="Proteomes" id="UP001239111">
    <property type="component" value="Chromosome 3"/>
</dbReference>
<proteinExistence type="predicted"/>